<dbReference type="RefSeq" id="XP_027262939.1">
    <property type="nucleotide sequence ID" value="XM_027407138.2"/>
</dbReference>
<reference evidence="12" key="3">
    <citation type="journal article" date="2018" name="Biotechnol. Bioeng.">
        <title>A reference genome of the Chinese hamster based on a hybrid assembly strategy.</title>
        <authorList>
            <person name="Rupp O."/>
            <person name="MacDonald M.L."/>
            <person name="Li S."/>
            <person name="Dhiman H."/>
            <person name="Polson S."/>
            <person name="Griep S."/>
            <person name="Heffner K."/>
            <person name="Hernandez I."/>
            <person name="Brinkrolf K."/>
            <person name="Jadhav V."/>
            <person name="Samoudi M."/>
            <person name="Hao H."/>
            <person name="Kingham B."/>
            <person name="Goesmann A."/>
            <person name="Betenbaugh M.J."/>
            <person name="Lewis N.E."/>
            <person name="Borth N."/>
            <person name="Lee K.H."/>
        </authorList>
    </citation>
    <scope>NUCLEOTIDE SEQUENCE [LARGE SCALE GENOMIC DNA]</scope>
    <source>
        <strain evidence="12">17A/GY</strain>
    </source>
</reference>
<comment type="subcellular location">
    <subcellularLocation>
        <location evidence="2">Cytoplasm</location>
    </subcellularLocation>
    <subcellularLocation>
        <location evidence="1">Nucleus</location>
    </subcellularLocation>
</comment>
<evidence type="ECO:0000313" key="11">
    <source>
        <dbReference type="Proteomes" id="UP000030759"/>
    </source>
</evidence>
<dbReference type="GeneID" id="100750415"/>
<dbReference type="PROSITE" id="PS51140">
    <property type="entry name" value="CUE"/>
    <property type="match status" value="1"/>
</dbReference>
<keyword evidence="4" id="KW-0963">Cytoplasm</keyword>
<dbReference type="InterPro" id="IPR039805">
    <property type="entry name" value="CUE_CUED2"/>
</dbReference>
<keyword evidence="6" id="KW-0539">Nucleus</keyword>
<dbReference type="AlphaFoldDB" id="A0A061IC25"/>
<dbReference type="GO" id="GO:0005654">
    <property type="term" value="C:nucleoplasm"/>
    <property type="evidence" value="ECO:0007669"/>
    <property type="project" value="Ensembl"/>
</dbReference>
<keyword evidence="12" id="KW-1185">Reference proteome</keyword>
<dbReference type="Proteomes" id="UP000694386">
    <property type="component" value="Unplaced"/>
</dbReference>
<dbReference type="GO" id="GO:0005829">
    <property type="term" value="C:cytosol"/>
    <property type="evidence" value="ECO:0007669"/>
    <property type="project" value="Ensembl"/>
</dbReference>
<proteinExistence type="inferred from homology"/>
<dbReference type="GO" id="GO:1900016">
    <property type="term" value="P:negative regulation of cytokine production involved in inflammatory response"/>
    <property type="evidence" value="ECO:0007669"/>
    <property type="project" value="Ensembl"/>
</dbReference>
<reference evidence="11" key="1">
    <citation type="journal article" date="2013" name="Nat. Biotechnol.">
        <title>Chinese hamster genome sequenced from sorted chromosomes.</title>
        <authorList>
            <person name="Brinkrolf K."/>
            <person name="Rupp O."/>
            <person name="Laux H."/>
            <person name="Kollin F."/>
            <person name="Ernst W."/>
            <person name="Linke B."/>
            <person name="Kofler R."/>
            <person name="Romand S."/>
            <person name="Hesse F."/>
            <person name="Budach W.E."/>
            <person name="Galosy S."/>
            <person name="Muller D."/>
            <person name="Noll T."/>
            <person name="Wienberg J."/>
            <person name="Jostock T."/>
            <person name="Leonard M."/>
            <person name="Grillari J."/>
            <person name="Tauch A."/>
            <person name="Goesmann A."/>
            <person name="Helk B."/>
            <person name="Mott J.E."/>
            <person name="Puhler A."/>
            <person name="Borth N."/>
        </authorList>
    </citation>
    <scope>NUCLEOTIDE SEQUENCE [LARGE SCALE GENOMIC DNA]</scope>
    <source>
        <strain evidence="11">17A/GY</strain>
    </source>
</reference>
<dbReference type="RefSeq" id="XP_027262940.1">
    <property type="nucleotide sequence ID" value="XM_027407139.2"/>
</dbReference>
<evidence type="ECO:0000256" key="7">
    <source>
        <dbReference type="SAM" id="MobiDB-lite"/>
    </source>
</evidence>
<dbReference type="OrthoDB" id="10060331at2759"/>
<evidence type="ECO:0000256" key="2">
    <source>
        <dbReference type="ARBA" id="ARBA00004496"/>
    </source>
</evidence>
<reference evidence="9" key="2">
    <citation type="submission" date="2013-03" db="EMBL/GenBank/DDBJ databases">
        <title>Chinese hamster genome sequenced from sorted chromosomes.</title>
        <authorList>
            <person name="Brinkrolf K."/>
            <person name="Rupp O."/>
            <person name="Laux H."/>
            <person name="Kollin F."/>
            <person name="Ernst W."/>
            <person name="Linke B."/>
            <person name="Kofler R."/>
            <person name="Romand S."/>
            <person name="Hesse F."/>
            <person name="Budach W.E."/>
            <person name="Galosy S."/>
            <person name="Muller D."/>
            <person name="Noll T."/>
            <person name="Wienberg J."/>
            <person name="Jostock T."/>
            <person name="Leonard M."/>
            <person name="Grillari J."/>
            <person name="Tauch A."/>
            <person name="Goesmann A."/>
            <person name="Helk B."/>
            <person name="Mott J.E."/>
            <person name="Puehler A."/>
            <person name="Borth N."/>
        </authorList>
    </citation>
    <scope>NUCLEOTIDE SEQUENCE</scope>
    <source>
        <strain evidence="9">17A/GY</strain>
    </source>
</reference>
<protein>
    <submittedName>
        <fullName evidence="10">CUE domain containing 2</fullName>
    </submittedName>
    <submittedName>
        <fullName evidence="9 13 14">CUE domain-containing protein 2</fullName>
    </submittedName>
</protein>
<evidence type="ECO:0000313" key="13">
    <source>
        <dbReference type="RefSeq" id="XP_027262939.1"/>
    </source>
</evidence>
<evidence type="ECO:0000313" key="10">
    <source>
        <dbReference type="Ensembl" id="ENSCGRP00001025349.1"/>
    </source>
</evidence>
<dbReference type="GO" id="GO:0031965">
    <property type="term" value="C:nuclear membrane"/>
    <property type="evidence" value="ECO:0007669"/>
    <property type="project" value="Ensembl"/>
</dbReference>
<reference evidence="10" key="6">
    <citation type="submission" date="2025-05" db="UniProtKB">
        <authorList>
            <consortium name="Ensembl"/>
        </authorList>
    </citation>
    <scope>IDENTIFICATION</scope>
</reference>
<dbReference type="CDD" id="cd14367">
    <property type="entry name" value="CUE_CUED2"/>
    <property type="match status" value="1"/>
</dbReference>
<dbReference type="EMBL" id="KE672975">
    <property type="protein sequence ID" value="ERE78840.1"/>
    <property type="molecule type" value="Genomic_DNA"/>
</dbReference>
<evidence type="ECO:0000256" key="3">
    <source>
        <dbReference type="ARBA" id="ARBA00006106"/>
    </source>
</evidence>
<gene>
    <name evidence="10 13 14" type="primary">Cuedc2</name>
    <name evidence="9" type="ORF">H671_3g10053</name>
</gene>
<dbReference type="CTD" id="79004"/>
<dbReference type="GO" id="GO:0010936">
    <property type="term" value="P:negative regulation of macrophage cytokine production"/>
    <property type="evidence" value="ECO:0007669"/>
    <property type="project" value="Ensembl"/>
</dbReference>
<evidence type="ECO:0000256" key="6">
    <source>
        <dbReference type="ARBA" id="ARBA00023242"/>
    </source>
</evidence>
<evidence type="ECO:0000256" key="4">
    <source>
        <dbReference type="ARBA" id="ARBA00022490"/>
    </source>
</evidence>
<dbReference type="GeneTree" id="ENSGT00390000014513"/>
<accession>A0A061IC25</accession>
<comment type="similarity">
    <text evidence="3">Belongs to the CUEDC2 family.</text>
</comment>
<feature type="region of interest" description="Disordered" evidence="7">
    <location>
        <begin position="184"/>
        <end position="204"/>
    </location>
</feature>
<dbReference type="KEGG" id="cge:100750415"/>
<evidence type="ECO:0000256" key="5">
    <source>
        <dbReference type="ARBA" id="ARBA00022786"/>
    </source>
</evidence>
<name>A0A061IC25_CRIGR</name>
<evidence type="ECO:0000313" key="12">
    <source>
        <dbReference type="Proteomes" id="UP001108280"/>
    </source>
</evidence>
<keyword evidence="5" id="KW-0833">Ubl conjugation pathway</keyword>
<evidence type="ECO:0000259" key="8">
    <source>
        <dbReference type="PROSITE" id="PS51140"/>
    </source>
</evidence>
<dbReference type="Proteomes" id="UP001108280">
    <property type="component" value="Chromosome 3"/>
</dbReference>
<feature type="domain" description="CUE" evidence="8">
    <location>
        <begin position="143"/>
        <end position="186"/>
    </location>
</feature>
<dbReference type="InterPro" id="IPR003892">
    <property type="entry name" value="CUE"/>
</dbReference>
<feature type="compositionally biased region" description="Basic and acidic residues" evidence="7">
    <location>
        <begin position="115"/>
        <end position="125"/>
    </location>
</feature>
<dbReference type="Proteomes" id="UP000030759">
    <property type="component" value="Unassembled WGS sequence"/>
</dbReference>
<evidence type="ECO:0000313" key="9">
    <source>
        <dbReference type="EMBL" id="ERE78840.1"/>
    </source>
</evidence>
<reference evidence="13 14" key="5">
    <citation type="submission" date="2025-04" db="UniProtKB">
        <authorList>
            <consortium name="RefSeq"/>
        </authorList>
    </citation>
    <scope>IDENTIFICATION</scope>
    <source>
        <strain evidence="13 14">17A/GY</strain>
        <tissue evidence="13 14">Liver</tissue>
    </source>
</reference>
<dbReference type="Ensembl" id="ENSCGRT00001029595.1">
    <property type="protein sequence ID" value="ENSCGRP00001025349.1"/>
    <property type="gene ID" value="ENSCGRG00001022970.1"/>
</dbReference>
<reference evidence="12" key="4">
    <citation type="journal article" date="2020" name="Biotechnol. Bioeng.">
        <title>Chromosome-scale scaffolds for the Chinese hamster reference genome assembly to facilitate the study of the CHO epigenome.</title>
        <authorList>
            <person name="Hilliard W."/>
            <person name="MacDonald M."/>
            <person name="Lee K.H."/>
        </authorList>
    </citation>
    <scope>NUCLEOTIDE SEQUENCE [LARGE SCALE GENOMIC DNA]</scope>
    <source>
        <strain evidence="12">17A/GY</strain>
    </source>
</reference>
<evidence type="ECO:0000313" key="14">
    <source>
        <dbReference type="RefSeq" id="XP_027262940.1"/>
    </source>
</evidence>
<sequence>MELERIVSSALLAFVQTHLPEADLSGLDEVIFSYVLGVLEDLGPSGPSDENFDMDAFTEMMEAYVPGFGHIPRGMIGDMMQKLSTQLSDARNKENLHPQSSCVQGQVPIFPETPRQPEKLKEDTRSPAATGGTQNEAAGAEEELLPGVDVLLEVFPTCSVEQAQWALAKARGDLEEAVQMLVESKEEGPPGWDGPNQDLPRRLRGPQKDELKSFILQKYMMVDSAEDQKVHRPMAPKEAPKKLIRYIDNQVVSTKGERFKDVRNPEAEEMKATYINLKPARKYRFH</sequence>
<dbReference type="GO" id="GO:0043130">
    <property type="term" value="F:ubiquitin binding"/>
    <property type="evidence" value="ECO:0007669"/>
    <property type="project" value="InterPro"/>
</dbReference>
<dbReference type="PANTHER" id="PTHR12493">
    <property type="entry name" value="CUE DOMAIN CONTAINING 2"/>
    <property type="match status" value="1"/>
</dbReference>
<dbReference type="PANTHER" id="PTHR12493:SF0">
    <property type="entry name" value="CUE DOMAIN-CONTAINING PROTEIN 2"/>
    <property type="match status" value="1"/>
</dbReference>
<organism evidence="9 11">
    <name type="scientific">Cricetulus griseus</name>
    <name type="common">Chinese hamster</name>
    <name type="synonym">Cricetulus barabensis griseus</name>
    <dbReference type="NCBI Taxonomy" id="10029"/>
    <lineage>
        <taxon>Eukaryota</taxon>
        <taxon>Metazoa</taxon>
        <taxon>Chordata</taxon>
        <taxon>Craniata</taxon>
        <taxon>Vertebrata</taxon>
        <taxon>Euteleostomi</taxon>
        <taxon>Mammalia</taxon>
        <taxon>Eutheria</taxon>
        <taxon>Euarchontoglires</taxon>
        <taxon>Glires</taxon>
        <taxon>Rodentia</taxon>
        <taxon>Myomorpha</taxon>
        <taxon>Muroidea</taxon>
        <taxon>Cricetidae</taxon>
        <taxon>Cricetinae</taxon>
        <taxon>Cricetulus</taxon>
    </lineage>
</organism>
<feature type="region of interest" description="Disordered" evidence="7">
    <location>
        <begin position="98"/>
        <end position="140"/>
    </location>
</feature>
<evidence type="ECO:0000256" key="1">
    <source>
        <dbReference type="ARBA" id="ARBA00004123"/>
    </source>
</evidence>